<feature type="binding site" evidence="5">
    <location>
        <begin position="115"/>
        <end position="119"/>
    </location>
    <ligand>
        <name>S-adenosyl-L-methionine</name>
        <dbReference type="ChEBI" id="CHEBI:59789"/>
    </ligand>
</feature>
<feature type="binding site" evidence="5">
    <location>
        <position position="165"/>
    </location>
    <ligand>
        <name>S-adenosyl-L-methionine</name>
        <dbReference type="ChEBI" id="CHEBI:59789"/>
    </ligand>
</feature>
<evidence type="ECO:0000313" key="9">
    <source>
        <dbReference type="Proteomes" id="UP000234530"/>
    </source>
</evidence>
<dbReference type="PROSITE" id="PS00092">
    <property type="entry name" value="N6_MTASE"/>
    <property type="match status" value="1"/>
</dbReference>
<evidence type="ECO:0000259" key="7">
    <source>
        <dbReference type="Pfam" id="PF17827"/>
    </source>
</evidence>
<feature type="domain" description="Methyltransferase small" evidence="6">
    <location>
        <begin position="96"/>
        <end position="184"/>
    </location>
</feature>
<dbReference type="InterPro" id="IPR040758">
    <property type="entry name" value="PrmC_N"/>
</dbReference>
<dbReference type="PANTHER" id="PTHR18895">
    <property type="entry name" value="HEMK METHYLTRANSFERASE"/>
    <property type="match status" value="1"/>
</dbReference>
<dbReference type="CDD" id="cd02440">
    <property type="entry name" value="AdoMet_MTases"/>
    <property type="match status" value="1"/>
</dbReference>
<keyword evidence="1 5" id="KW-0489">Methyltransferase</keyword>
<dbReference type="Pfam" id="PF05175">
    <property type="entry name" value="MTS"/>
    <property type="match status" value="1"/>
</dbReference>
<evidence type="ECO:0000313" key="8">
    <source>
        <dbReference type="EMBL" id="AUH63000.1"/>
    </source>
</evidence>
<dbReference type="InterPro" id="IPR002052">
    <property type="entry name" value="DNA_methylase_N6_adenine_CS"/>
</dbReference>
<dbReference type="NCBIfam" id="TIGR00536">
    <property type="entry name" value="hemK_fam"/>
    <property type="match status" value="1"/>
</dbReference>
<dbReference type="SUPFAM" id="SSF53335">
    <property type="entry name" value="S-adenosyl-L-methionine-dependent methyltransferases"/>
    <property type="match status" value="1"/>
</dbReference>
<dbReference type="RefSeq" id="WP_101751042.1">
    <property type="nucleotide sequence ID" value="NZ_CP025430.1"/>
</dbReference>
<feature type="binding site" evidence="5">
    <location>
        <position position="138"/>
    </location>
    <ligand>
        <name>S-adenosyl-L-methionine</name>
        <dbReference type="ChEBI" id="CHEBI:59789"/>
    </ligand>
</feature>
<dbReference type="Gene3D" id="3.40.50.150">
    <property type="entry name" value="Vaccinia Virus protein VP39"/>
    <property type="match status" value="1"/>
</dbReference>
<dbReference type="EC" id="2.1.1.297" evidence="5"/>
<evidence type="ECO:0000259" key="6">
    <source>
        <dbReference type="Pfam" id="PF05175"/>
    </source>
</evidence>
<evidence type="ECO:0000256" key="5">
    <source>
        <dbReference type="HAMAP-Rule" id="MF_02126"/>
    </source>
</evidence>
<dbReference type="GO" id="GO:0102559">
    <property type="term" value="F:peptide chain release factor N(5)-glutamine methyltransferase activity"/>
    <property type="evidence" value="ECO:0007669"/>
    <property type="project" value="UniProtKB-EC"/>
</dbReference>
<dbReference type="Gene3D" id="1.10.8.10">
    <property type="entry name" value="DNA helicase RuvA subunit, C-terminal domain"/>
    <property type="match status" value="1"/>
</dbReference>
<proteinExistence type="inferred from homology"/>
<accession>A0A2H5EUN5</accession>
<dbReference type="InterPro" id="IPR007848">
    <property type="entry name" value="Small_mtfrase_dom"/>
</dbReference>
<feature type="binding site" evidence="5">
    <location>
        <begin position="179"/>
        <end position="182"/>
    </location>
    <ligand>
        <name>substrate</name>
    </ligand>
</feature>
<name>A0A2H5EUN5_9RHOB</name>
<evidence type="ECO:0000256" key="3">
    <source>
        <dbReference type="ARBA" id="ARBA00022691"/>
    </source>
</evidence>
<comment type="similarity">
    <text evidence="5">Belongs to the protein N5-glutamine methyltransferase family. PrmC subfamily.</text>
</comment>
<dbReference type="InterPro" id="IPR029063">
    <property type="entry name" value="SAM-dependent_MTases_sf"/>
</dbReference>
<organism evidence="8 9">
    <name type="scientific">Paracoccus zhejiangensis</name>
    <dbReference type="NCBI Taxonomy" id="1077935"/>
    <lineage>
        <taxon>Bacteria</taxon>
        <taxon>Pseudomonadati</taxon>
        <taxon>Pseudomonadota</taxon>
        <taxon>Alphaproteobacteria</taxon>
        <taxon>Rhodobacterales</taxon>
        <taxon>Paracoccaceae</taxon>
        <taxon>Paracoccus</taxon>
    </lineage>
</organism>
<dbReference type="InterPro" id="IPR004556">
    <property type="entry name" value="HemK-like"/>
</dbReference>
<dbReference type="InterPro" id="IPR019874">
    <property type="entry name" value="RF_methyltr_PrmC"/>
</dbReference>
<dbReference type="Pfam" id="PF17827">
    <property type="entry name" value="PrmC_N"/>
    <property type="match status" value="1"/>
</dbReference>
<reference evidence="8 9" key="1">
    <citation type="journal article" date="2013" name="Antonie Van Leeuwenhoek">
        <title>Paracoccus zhejiangensis sp. nov., isolated from activated sludge in wastewater-treatment system.</title>
        <authorList>
            <person name="Wu Z.G."/>
            <person name="Zhang D.F."/>
            <person name="Liu Y.L."/>
            <person name="Wang F."/>
            <person name="Jiang X."/>
            <person name="Li C."/>
            <person name="Li S.P."/>
            <person name="Hong Q."/>
            <person name="Li W.J."/>
        </authorList>
    </citation>
    <scope>NUCLEOTIDE SEQUENCE [LARGE SCALE GENOMIC DNA]</scope>
    <source>
        <strain evidence="8 9">J6</strain>
    </source>
</reference>
<dbReference type="KEGG" id="pzh:CX676_01500"/>
<dbReference type="EMBL" id="CP025430">
    <property type="protein sequence ID" value="AUH63000.1"/>
    <property type="molecule type" value="Genomic_DNA"/>
</dbReference>
<dbReference type="GO" id="GO:0003676">
    <property type="term" value="F:nucleic acid binding"/>
    <property type="evidence" value="ECO:0007669"/>
    <property type="project" value="InterPro"/>
</dbReference>
<protein>
    <recommendedName>
        <fullName evidence="5">Release factor glutamine methyltransferase</fullName>
        <shortName evidence="5">RF MTase</shortName>
        <ecNumber evidence="5">2.1.1.297</ecNumber>
    </recommendedName>
    <alternativeName>
        <fullName evidence="5">N5-glutamine methyltransferase PrmC</fullName>
    </alternativeName>
    <alternativeName>
        <fullName evidence="5">Protein-(glutamine-N5) MTase PrmC</fullName>
    </alternativeName>
    <alternativeName>
        <fullName evidence="5">Protein-glutamine N-methyltransferase PrmC</fullName>
    </alternativeName>
</protein>
<keyword evidence="2 5" id="KW-0808">Transferase</keyword>
<comment type="catalytic activity">
    <reaction evidence="4 5">
        <text>L-glutaminyl-[peptide chain release factor] + S-adenosyl-L-methionine = N(5)-methyl-L-glutaminyl-[peptide chain release factor] + S-adenosyl-L-homocysteine + H(+)</text>
        <dbReference type="Rhea" id="RHEA:42896"/>
        <dbReference type="Rhea" id="RHEA-COMP:10271"/>
        <dbReference type="Rhea" id="RHEA-COMP:10272"/>
        <dbReference type="ChEBI" id="CHEBI:15378"/>
        <dbReference type="ChEBI" id="CHEBI:30011"/>
        <dbReference type="ChEBI" id="CHEBI:57856"/>
        <dbReference type="ChEBI" id="CHEBI:59789"/>
        <dbReference type="ChEBI" id="CHEBI:61891"/>
        <dbReference type="EC" id="2.1.1.297"/>
    </reaction>
</comment>
<feature type="binding site" evidence="5">
    <location>
        <position position="179"/>
    </location>
    <ligand>
        <name>S-adenosyl-L-methionine</name>
        <dbReference type="ChEBI" id="CHEBI:59789"/>
    </ligand>
</feature>
<feature type="domain" description="Release factor glutamine methyltransferase N-terminal" evidence="7">
    <location>
        <begin position="5"/>
        <end position="74"/>
    </location>
</feature>
<keyword evidence="9" id="KW-1185">Reference proteome</keyword>
<dbReference type="Proteomes" id="UP000234530">
    <property type="component" value="Chromosome"/>
</dbReference>
<dbReference type="HAMAP" id="MF_02126">
    <property type="entry name" value="RF_methyltr_PrmC"/>
    <property type="match status" value="1"/>
</dbReference>
<gene>
    <name evidence="5 8" type="primary">prmC</name>
    <name evidence="8" type="ORF">CX676_01500</name>
</gene>
<evidence type="ECO:0000256" key="2">
    <source>
        <dbReference type="ARBA" id="ARBA00022679"/>
    </source>
</evidence>
<dbReference type="GO" id="GO:0032259">
    <property type="term" value="P:methylation"/>
    <property type="evidence" value="ECO:0007669"/>
    <property type="project" value="UniProtKB-KW"/>
</dbReference>
<keyword evidence="3 5" id="KW-0949">S-adenosyl-L-methionine</keyword>
<evidence type="ECO:0000256" key="1">
    <source>
        <dbReference type="ARBA" id="ARBA00022603"/>
    </source>
</evidence>
<evidence type="ECO:0000256" key="4">
    <source>
        <dbReference type="ARBA" id="ARBA00048391"/>
    </source>
</evidence>
<dbReference type="OrthoDB" id="9800643at2"/>
<dbReference type="AlphaFoldDB" id="A0A2H5EUN5"/>
<comment type="function">
    <text evidence="5">Methylates the class 1 translation termination release factors RF1/PrfA and RF2/PrfB on the glutamine residue of the universally conserved GGQ motif.</text>
</comment>
<dbReference type="PANTHER" id="PTHR18895:SF74">
    <property type="entry name" value="MTRF1L RELEASE FACTOR GLUTAMINE METHYLTRANSFERASE"/>
    <property type="match status" value="1"/>
</dbReference>
<sequence length="275" mass="29189">MIWSELHREAVARLRAAGIEGAERDAQRLADHVLGGAGRWRLRQGETAESAERAAYDAAIAAREARQPVSQITGTRAFWTHDFRVTSDTLDPRPETEALVEAALALPWTSVLDLGTGTGAILLSLLSERPGATGTGADISAPALEVARGNAVRIGVTADFRQADWYAGIDAHFDLIVSNPPYIALAEMAGLAPEVRDWEPHQALTDFGDGLAAYRAIAAGARDHLTPGGRVLVEIGPTQAEAVAALFTAAGAEATRVLPDLDGRDRVIFAQFPAI</sequence>
<dbReference type="InterPro" id="IPR050320">
    <property type="entry name" value="N5-glutamine_MTase"/>
</dbReference>
<dbReference type="NCBIfam" id="TIGR03534">
    <property type="entry name" value="RF_mod_PrmC"/>
    <property type="match status" value="1"/>
</dbReference>